<reference evidence="2 3" key="1">
    <citation type="journal article" date="2015" name="Microbiome">
        <title>Genomic resolution of linkages in carbon, nitrogen, and sulfur cycling among widespread estuary sediment bacteria.</title>
        <authorList>
            <person name="Baker B.J."/>
            <person name="Lazar C.S."/>
            <person name="Teske A.P."/>
            <person name="Dick G.J."/>
        </authorList>
    </citation>
    <scope>NUCLEOTIDE SEQUENCE [LARGE SCALE GENOMIC DNA]</scope>
    <source>
        <strain evidence="2">DG_24</strain>
    </source>
</reference>
<gene>
    <name evidence="2" type="ORF">AMJ39_00350</name>
</gene>
<evidence type="ECO:0008006" key="4">
    <source>
        <dbReference type="Google" id="ProtNLM"/>
    </source>
</evidence>
<name>A0A0S7WW88_UNCT6</name>
<proteinExistence type="predicted"/>
<feature type="transmembrane region" description="Helical" evidence="1">
    <location>
        <begin position="261"/>
        <end position="280"/>
    </location>
</feature>
<organism evidence="2 3">
    <name type="scientific">candidate division TA06 bacterium DG_24</name>
    <dbReference type="NCBI Taxonomy" id="1703770"/>
    <lineage>
        <taxon>Bacteria</taxon>
        <taxon>Bacteria division TA06</taxon>
    </lineage>
</organism>
<keyword evidence="1" id="KW-0472">Membrane</keyword>
<evidence type="ECO:0000313" key="3">
    <source>
        <dbReference type="Proteomes" id="UP000052008"/>
    </source>
</evidence>
<evidence type="ECO:0000256" key="1">
    <source>
        <dbReference type="SAM" id="Phobius"/>
    </source>
</evidence>
<sequence>MEYGTAQEPRQKQGILERLTAIDRRIIFVIIGVVVAVPVLYPITLPVLVSPPVQDLYDAIDELPPGSVIIMAIDFDPTSEPELYPAYLAIARHVFSKGLRVVALGYIAPGIPIGERALQIAAEEYDKEYGVDYVNLGYKTGMTVALLMMGKEIWDPYPRDHYDTSVEELPLMHEVHRLDDVALAVDFAHGVSPDYWIAYAGARFGLRVGLCATGVMTSQYYPYYDSGQLFGLLGGLKGSSEYEALIGAPGSATAGMTAQSLAHLVIMAFIIVANISYFIVRRRSPGA</sequence>
<feature type="transmembrane region" description="Helical" evidence="1">
    <location>
        <begin position="26"/>
        <end position="49"/>
    </location>
</feature>
<dbReference type="Proteomes" id="UP000052008">
    <property type="component" value="Unassembled WGS sequence"/>
</dbReference>
<accession>A0A0S7WW88</accession>
<dbReference type="EMBL" id="LIZS01000002">
    <property type="protein sequence ID" value="KPJ54420.1"/>
    <property type="molecule type" value="Genomic_DNA"/>
</dbReference>
<keyword evidence="1" id="KW-0812">Transmembrane</keyword>
<protein>
    <recommendedName>
        <fullName evidence="4">CHASE2 domain-containing protein</fullName>
    </recommendedName>
</protein>
<keyword evidence="1" id="KW-1133">Transmembrane helix</keyword>
<evidence type="ECO:0000313" key="2">
    <source>
        <dbReference type="EMBL" id="KPJ54420.1"/>
    </source>
</evidence>
<dbReference type="AlphaFoldDB" id="A0A0S7WW88"/>
<dbReference type="STRING" id="1703770.AMJ39_00350"/>
<comment type="caution">
    <text evidence="2">The sequence shown here is derived from an EMBL/GenBank/DDBJ whole genome shotgun (WGS) entry which is preliminary data.</text>
</comment>